<protein>
    <submittedName>
        <fullName evidence="1">Uncharacterized protein</fullName>
    </submittedName>
</protein>
<proteinExistence type="predicted"/>
<accession>A0A395V840</accession>
<evidence type="ECO:0000313" key="2">
    <source>
        <dbReference type="Proteomes" id="UP000266172"/>
    </source>
</evidence>
<dbReference type="RefSeq" id="WP_118097107.1">
    <property type="nucleotide sequence ID" value="NZ_DBFVHP010000024.1"/>
</dbReference>
<name>A0A395V840_9FIRM</name>
<dbReference type="EMBL" id="QRVL01000003">
    <property type="protein sequence ID" value="RGS41374.1"/>
    <property type="molecule type" value="Genomic_DNA"/>
</dbReference>
<gene>
    <name evidence="1" type="ORF">DWX93_06925</name>
</gene>
<sequence length="390" mass="45135">MDRTIYSKYSNERAERFRIRTDIVLDVAGRKTVYKYAGTKAADPHVRRIEECFRQLQEAYRGSRIRFCPCEVEELQAGSRVSSPFVRGETLQSMIERSFRQGDWSTVETIIRLYGRRLMEAGGDSPFTVTEEFRNVFGPAGQENAYICADVSDVDMIFSNIFVEAGNGGTVLDVSADWTVIDYEWTFPFPVPKKFVLYRAIYFAYYQIFKAQGRDLSEWLAMVDITREEAAQFAEWETHFQEYLLEGGFPVRNMQRIMGTKVIPFEELLAGEQTTDGEVVKESRWIRVRRLLYHIDRLERQDGSVICSGWALAKCLDGRCIPVNIRIYGPDEKQIRADVTRSDRADVAEALKLRRVDRPQFGFDCVWILPAGQKWSIHFSMGNREIIYEG</sequence>
<evidence type="ECO:0000313" key="1">
    <source>
        <dbReference type="EMBL" id="RGS41374.1"/>
    </source>
</evidence>
<organism evidence="1 2">
    <name type="scientific">Roseburia hominis</name>
    <dbReference type="NCBI Taxonomy" id="301301"/>
    <lineage>
        <taxon>Bacteria</taxon>
        <taxon>Bacillati</taxon>
        <taxon>Bacillota</taxon>
        <taxon>Clostridia</taxon>
        <taxon>Lachnospirales</taxon>
        <taxon>Lachnospiraceae</taxon>
        <taxon>Roseburia</taxon>
    </lineage>
</organism>
<comment type="caution">
    <text evidence="1">The sequence shown here is derived from an EMBL/GenBank/DDBJ whole genome shotgun (WGS) entry which is preliminary data.</text>
</comment>
<dbReference type="AlphaFoldDB" id="A0A395V840"/>
<reference evidence="1 2" key="1">
    <citation type="submission" date="2018-08" db="EMBL/GenBank/DDBJ databases">
        <title>A genome reference for cultivated species of the human gut microbiota.</title>
        <authorList>
            <person name="Zou Y."/>
            <person name="Xue W."/>
            <person name="Luo G."/>
        </authorList>
    </citation>
    <scope>NUCLEOTIDE SEQUENCE [LARGE SCALE GENOMIC DNA]</scope>
    <source>
        <strain evidence="1 2">AF22-12AC</strain>
    </source>
</reference>
<dbReference type="Proteomes" id="UP000266172">
    <property type="component" value="Unassembled WGS sequence"/>
</dbReference>